<proteinExistence type="predicted"/>
<comment type="caution">
    <text evidence="2">The sequence shown here is derived from an EMBL/GenBank/DDBJ whole genome shotgun (WGS) entry which is preliminary data.</text>
</comment>
<evidence type="ECO:0000313" key="3">
    <source>
        <dbReference type="Proteomes" id="UP000027866"/>
    </source>
</evidence>
<evidence type="ECO:0000313" key="2">
    <source>
        <dbReference type="EMBL" id="KEO98752.1"/>
    </source>
</evidence>
<sequence>MKFRLPPHVQELVAARNKLKDHFAAYDLRFTFDGNLVGDLGEAVAADLFGLRLTGRSNEGIDGYAPDDRSVQVKASGTRRGPAFRPVETKADHLIVLHLDYEACEGEVIYNGPEGRVVSELLPESWTGQHTVNLRGLLKLNDGVADEDRLPMIGSNQ</sequence>
<evidence type="ECO:0000259" key="1">
    <source>
        <dbReference type="Pfam" id="PF22522"/>
    </source>
</evidence>
<gene>
    <name evidence="2" type="ORF">EH32_06500</name>
</gene>
<dbReference type="EMBL" id="JMIX01000003">
    <property type="protein sequence ID" value="KEO98752.1"/>
    <property type="molecule type" value="Genomic_DNA"/>
</dbReference>
<dbReference type="AlphaFoldDB" id="A0A074NLV7"/>
<dbReference type="InterPro" id="IPR054267">
    <property type="entry name" value="DUF6998"/>
</dbReference>
<dbReference type="Pfam" id="PF22522">
    <property type="entry name" value="DUF6998"/>
    <property type="match status" value="1"/>
</dbReference>
<dbReference type="OrthoDB" id="7503989at2"/>
<keyword evidence="3" id="KW-1185">Reference proteome</keyword>
<protein>
    <recommendedName>
        <fullName evidence="1">DUF6998 domain-containing protein</fullName>
    </recommendedName>
</protein>
<accession>A0A074NLV7</accession>
<organism evidence="2 3">
    <name type="scientific">Erythrobacter litoralis</name>
    <dbReference type="NCBI Taxonomy" id="39960"/>
    <lineage>
        <taxon>Bacteria</taxon>
        <taxon>Pseudomonadati</taxon>
        <taxon>Pseudomonadota</taxon>
        <taxon>Alphaproteobacteria</taxon>
        <taxon>Sphingomonadales</taxon>
        <taxon>Erythrobacteraceae</taxon>
        <taxon>Erythrobacter/Porphyrobacter group</taxon>
        <taxon>Erythrobacter</taxon>
    </lineage>
</organism>
<dbReference type="Proteomes" id="UP000027866">
    <property type="component" value="Unassembled WGS sequence"/>
</dbReference>
<feature type="domain" description="DUF6998" evidence="1">
    <location>
        <begin position="10"/>
        <end position="150"/>
    </location>
</feature>
<name>A0A074NLV7_9SPHN</name>
<dbReference type="RefSeq" id="WP_034901076.1">
    <property type="nucleotide sequence ID" value="NZ_CP017057.1"/>
</dbReference>
<reference evidence="2 3" key="1">
    <citation type="submission" date="2014-04" db="EMBL/GenBank/DDBJ databases">
        <title>A comprehensive comparison of genomes of Erythrobacter spp. Strains.</title>
        <authorList>
            <person name="Zheng Q."/>
        </authorList>
    </citation>
    <scope>NUCLEOTIDE SEQUENCE [LARGE SCALE GENOMIC DNA]</scope>
    <source>
        <strain evidence="2 3">DSM 8509</strain>
    </source>
</reference>